<evidence type="ECO:0000256" key="2">
    <source>
        <dbReference type="SAM" id="Phobius"/>
    </source>
</evidence>
<comment type="caution">
    <text evidence="3">The sequence shown here is derived from an EMBL/GenBank/DDBJ whole genome shotgun (WGS) entry which is preliminary data.</text>
</comment>
<dbReference type="AlphaFoldDB" id="A0A9W6QVK2"/>
<evidence type="ECO:0000313" key="3">
    <source>
        <dbReference type="EMBL" id="GLY63735.1"/>
    </source>
</evidence>
<feature type="transmembrane region" description="Helical" evidence="2">
    <location>
        <begin position="75"/>
        <end position="106"/>
    </location>
</feature>
<evidence type="ECO:0000256" key="1">
    <source>
        <dbReference type="SAM" id="MobiDB-lite"/>
    </source>
</evidence>
<keyword evidence="4" id="KW-1185">Reference proteome</keyword>
<gene>
    <name evidence="3" type="ORF">Atai01_03540</name>
</gene>
<dbReference type="EMBL" id="BSTI01000001">
    <property type="protein sequence ID" value="GLY63735.1"/>
    <property type="molecule type" value="Genomic_DNA"/>
</dbReference>
<reference evidence="3" key="1">
    <citation type="submission" date="2023-03" db="EMBL/GenBank/DDBJ databases">
        <title>Amycolatopsis taiwanensis NBRC 103393.</title>
        <authorList>
            <person name="Ichikawa N."/>
            <person name="Sato H."/>
            <person name="Tonouchi N."/>
        </authorList>
    </citation>
    <scope>NUCLEOTIDE SEQUENCE</scope>
    <source>
        <strain evidence="3">NBRC 103393</strain>
    </source>
</reference>
<accession>A0A9W6QVK2</accession>
<evidence type="ECO:0000313" key="4">
    <source>
        <dbReference type="Proteomes" id="UP001165136"/>
    </source>
</evidence>
<dbReference type="RefSeq" id="WP_285485627.1">
    <property type="nucleotide sequence ID" value="NZ_BSTI01000001.1"/>
</dbReference>
<name>A0A9W6QVK2_9PSEU</name>
<proteinExistence type="predicted"/>
<organism evidence="3 4">
    <name type="scientific">Amycolatopsis taiwanensis</name>
    <dbReference type="NCBI Taxonomy" id="342230"/>
    <lineage>
        <taxon>Bacteria</taxon>
        <taxon>Bacillati</taxon>
        <taxon>Actinomycetota</taxon>
        <taxon>Actinomycetes</taxon>
        <taxon>Pseudonocardiales</taxon>
        <taxon>Pseudonocardiaceae</taxon>
        <taxon>Amycolatopsis</taxon>
    </lineage>
</organism>
<feature type="region of interest" description="Disordered" evidence="1">
    <location>
        <begin position="1"/>
        <end position="21"/>
    </location>
</feature>
<sequence length="131" mass="13905">MNDKVGQEGARVAGEVQPPTRPATLHRPWRLVTAGCELAVAAAAVWCAVWIWGFGVRTLTLTLSDGTSLTSTRLVGSWAAGAIALGMVAGILLVDAVREVLLGTGVRRRRRRRRRGATGAIEVQLPHLSGS</sequence>
<protein>
    <submittedName>
        <fullName evidence="3">Uncharacterized protein</fullName>
    </submittedName>
</protein>
<dbReference type="Proteomes" id="UP001165136">
    <property type="component" value="Unassembled WGS sequence"/>
</dbReference>
<keyword evidence="2" id="KW-1133">Transmembrane helix</keyword>
<feature type="transmembrane region" description="Helical" evidence="2">
    <location>
        <begin position="31"/>
        <end position="55"/>
    </location>
</feature>
<keyword evidence="2" id="KW-0812">Transmembrane</keyword>
<keyword evidence="2" id="KW-0472">Membrane</keyword>